<dbReference type="AlphaFoldDB" id="A0A1W9HQE5"/>
<sequence>MRVLLIGSVLSLTLVFGGAFLSTSWLMAPPEAVRVKTADRLPSAGPLHGSRTFVIQLSSLSRHVTCVWRAPAADRKLASASLSR</sequence>
<proteinExistence type="predicted"/>
<dbReference type="STRING" id="1827387.A4S15_02615"/>
<dbReference type="Proteomes" id="UP000192872">
    <property type="component" value="Unassembled WGS sequence"/>
</dbReference>
<reference evidence="1 2" key="1">
    <citation type="journal article" date="2017" name="Water Res.">
        <title>Comammox in drinking water systems.</title>
        <authorList>
            <person name="Wang Y."/>
            <person name="Ma L."/>
            <person name="Mao Y."/>
            <person name="Jiang X."/>
            <person name="Xia Y."/>
            <person name="Yu K."/>
            <person name="Li B."/>
            <person name="Zhang T."/>
        </authorList>
    </citation>
    <scope>NUCLEOTIDE SEQUENCE [LARGE SCALE GENOMIC DNA]</scope>
    <source>
        <strain evidence="1">SG_bin8</strain>
    </source>
</reference>
<evidence type="ECO:0000313" key="2">
    <source>
        <dbReference type="Proteomes" id="UP000192872"/>
    </source>
</evidence>
<dbReference type="RefSeq" id="WP_376799842.1">
    <property type="nucleotide sequence ID" value="NZ_DBNB01000008.1"/>
</dbReference>
<gene>
    <name evidence="1" type="ORF">A4S15_02615</name>
</gene>
<name>A0A1W9HQE5_9HYPH</name>
<organism evidence="1 2">
    <name type="scientific">Candidatus Raskinella chloraquaticus</name>
    <dbReference type="NCBI Taxonomy" id="1951219"/>
    <lineage>
        <taxon>Bacteria</taxon>
        <taxon>Pseudomonadati</taxon>
        <taxon>Pseudomonadota</taxon>
        <taxon>Alphaproteobacteria</taxon>
        <taxon>Hyphomicrobiales</taxon>
        <taxon>Phreatobacteraceae</taxon>
        <taxon>Candidatus Raskinella</taxon>
    </lineage>
</organism>
<dbReference type="EMBL" id="LWDL01000031">
    <property type="protein sequence ID" value="OQW49633.1"/>
    <property type="molecule type" value="Genomic_DNA"/>
</dbReference>
<comment type="caution">
    <text evidence="1">The sequence shown here is derived from an EMBL/GenBank/DDBJ whole genome shotgun (WGS) entry which is preliminary data.</text>
</comment>
<accession>A0A1W9HQE5</accession>
<evidence type="ECO:0000313" key="1">
    <source>
        <dbReference type="EMBL" id="OQW49633.1"/>
    </source>
</evidence>
<protein>
    <submittedName>
        <fullName evidence="1">Uncharacterized protein</fullName>
    </submittedName>
</protein>